<sequence>MPLNLAAENELQMMRPCCFFWLRAYGFIRRKSMSFVTSTIVKFELRRVNSAFIIGGGTAPHPTLWNYLM</sequence>
<dbReference type="AlphaFoldDB" id="A0A183B6Q8"/>
<evidence type="ECO:0000313" key="1">
    <source>
        <dbReference type="EMBL" id="VDP92165.1"/>
    </source>
</evidence>
<evidence type="ECO:0000313" key="2">
    <source>
        <dbReference type="Proteomes" id="UP000272942"/>
    </source>
</evidence>
<dbReference type="WBParaSite" id="ECPE_0001493301-mRNA-1">
    <property type="protein sequence ID" value="ECPE_0001493301-mRNA-1"/>
    <property type="gene ID" value="ECPE_0001493301"/>
</dbReference>
<dbReference type="Proteomes" id="UP000272942">
    <property type="component" value="Unassembled WGS sequence"/>
</dbReference>
<protein>
    <submittedName>
        <fullName evidence="1 3">Uncharacterized protein</fullName>
    </submittedName>
</protein>
<reference evidence="1 2" key="2">
    <citation type="submission" date="2018-11" db="EMBL/GenBank/DDBJ databases">
        <authorList>
            <consortium name="Pathogen Informatics"/>
        </authorList>
    </citation>
    <scope>NUCLEOTIDE SEQUENCE [LARGE SCALE GENOMIC DNA]</scope>
    <source>
        <strain evidence="1 2">Egypt</strain>
    </source>
</reference>
<proteinExistence type="predicted"/>
<accession>A0A183B6Q8</accession>
<reference evidence="3" key="1">
    <citation type="submission" date="2016-06" db="UniProtKB">
        <authorList>
            <consortium name="WormBaseParasite"/>
        </authorList>
    </citation>
    <scope>IDENTIFICATION</scope>
</reference>
<organism evidence="3">
    <name type="scientific">Echinostoma caproni</name>
    <dbReference type="NCBI Taxonomy" id="27848"/>
    <lineage>
        <taxon>Eukaryota</taxon>
        <taxon>Metazoa</taxon>
        <taxon>Spiralia</taxon>
        <taxon>Lophotrochozoa</taxon>
        <taxon>Platyhelminthes</taxon>
        <taxon>Trematoda</taxon>
        <taxon>Digenea</taxon>
        <taxon>Plagiorchiida</taxon>
        <taxon>Echinostomata</taxon>
        <taxon>Echinostomatoidea</taxon>
        <taxon>Echinostomatidae</taxon>
        <taxon>Echinostoma</taxon>
    </lineage>
</organism>
<keyword evidence="2" id="KW-1185">Reference proteome</keyword>
<name>A0A183B6Q8_9TREM</name>
<evidence type="ECO:0000313" key="3">
    <source>
        <dbReference type="WBParaSite" id="ECPE_0001493301-mRNA-1"/>
    </source>
</evidence>
<dbReference type="EMBL" id="UZAN01058858">
    <property type="protein sequence ID" value="VDP92165.1"/>
    <property type="molecule type" value="Genomic_DNA"/>
</dbReference>
<gene>
    <name evidence="1" type="ORF">ECPE_LOCUS14893</name>
</gene>